<feature type="compositionally biased region" description="Basic and acidic residues" evidence="1">
    <location>
        <begin position="224"/>
        <end position="240"/>
    </location>
</feature>
<feature type="region of interest" description="Disordered" evidence="1">
    <location>
        <begin position="192"/>
        <end position="240"/>
    </location>
</feature>
<dbReference type="KEGG" id="nfr:ERS450000_02254"/>
<protein>
    <submittedName>
        <fullName evidence="3">Membrane protein</fullName>
    </submittedName>
</protein>
<evidence type="ECO:0000256" key="1">
    <source>
        <dbReference type="SAM" id="MobiDB-lite"/>
    </source>
</evidence>
<accession>A0A0H5P3Z1</accession>
<dbReference type="AlphaFoldDB" id="A0A0H5P3Z1"/>
<evidence type="ECO:0000313" key="3">
    <source>
        <dbReference type="EMBL" id="CRY77221.1"/>
    </source>
</evidence>
<gene>
    <name evidence="3" type="ORF">ERS450000_02254</name>
</gene>
<reference evidence="4" key="1">
    <citation type="submission" date="2015-03" db="EMBL/GenBank/DDBJ databases">
        <authorList>
            <consortium name="Pathogen Informatics"/>
        </authorList>
    </citation>
    <scope>NUCLEOTIDE SEQUENCE [LARGE SCALE GENOMIC DNA]</scope>
    <source>
        <strain evidence="4">NCTC11134</strain>
    </source>
</reference>
<feature type="transmembrane region" description="Helical" evidence="2">
    <location>
        <begin position="98"/>
        <end position="118"/>
    </location>
</feature>
<dbReference type="EMBL" id="LN868938">
    <property type="protein sequence ID" value="CRY77221.1"/>
    <property type="molecule type" value="Genomic_DNA"/>
</dbReference>
<keyword evidence="2" id="KW-0472">Membrane</keyword>
<dbReference type="NCBIfam" id="TIGR02234">
    <property type="entry name" value="trp_oprn_chp"/>
    <property type="match status" value="1"/>
</dbReference>
<feature type="transmembrane region" description="Helical" evidence="2">
    <location>
        <begin position="26"/>
        <end position="48"/>
    </location>
</feature>
<name>A0A0H5P3Z1_NOCFR</name>
<feature type="transmembrane region" description="Helical" evidence="2">
    <location>
        <begin position="147"/>
        <end position="168"/>
    </location>
</feature>
<dbReference type="Proteomes" id="UP000057820">
    <property type="component" value="Chromosome 1"/>
</dbReference>
<dbReference type="InterPro" id="IPR011746">
    <property type="entry name" value="Trp_synth-assoc_CHP"/>
</dbReference>
<keyword evidence="2" id="KW-0812">Transmembrane</keyword>
<sequence length="240" mass="24788">MTAPDPDRAPAEGGSRALRARRGGRPIAPVVLLAVAAALMWGASRLTWVRVTSADGLTEPRTDDLVGATWFGALTPLALVLLAAVAAVLATRGWLRRVVGVLVALVAAVTAVPAFALLTGSGATAERAGALAELPGRATVTEVQTSIFPAVVTMTAALCAFAAGLLLARMPRESAGLSGRYDNPGARRAAAAEEVAKQRNQEGGALSERVLWDALDAGEDPTEDDHRAGDDRPDTDRKAP</sequence>
<dbReference type="RefSeq" id="WP_082668639.1">
    <property type="nucleotide sequence ID" value="NZ_CP031418.1"/>
</dbReference>
<keyword evidence="2" id="KW-1133">Transmembrane helix</keyword>
<proteinExistence type="predicted"/>
<organism evidence="3 4">
    <name type="scientific">Nocardia farcinica</name>
    <dbReference type="NCBI Taxonomy" id="37329"/>
    <lineage>
        <taxon>Bacteria</taxon>
        <taxon>Bacillati</taxon>
        <taxon>Actinomycetota</taxon>
        <taxon>Actinomycetes</taxon>
        <taxon>Mycobacteriales</taxon>
        <taxon>Nocardiaceae</taxon>
        <taxon>Nocardia</taxon>
    </lineage>
</organism>
<feature type="transmembrane region" description="Helical" evidence="2">
    <location>
        <begin position="68"/>
        <end position="91"/>
    </location>
</feature>
<dbReference type="InterPro" id="IPR019051">
    <property type="entry name" value="Trp_biosyn_TM_oprn/chp"/>
</dbReference>
<evidence type="ECO:0000256" key="2">
    <source>
        <dbReference type="SAM" id="Phobius"/>
    </source>
</evidence>
<dbReference type="Pfam" id="PF09534">
    <property type="entry name" value="Trp_oprn_chp"/>
    <property type="match status" value="1"/>
</dbReference>
<evidence type="ECO:0000313" key="4">
    <source>
        <dbReference type="Proteomes" id="UP000057820"/>
    </source>
</evidence>